<keyword evidence="2" id="KW-0732">Signal</keyword>
<evidence type="ECO:0000313" key="4">
    <source>
        <dbReference type="EMBL" id="MDV7218693.1"/>
    </source>
</evidence>
<sequence>MKRAAGVGATATLLLAALTSCGTTDKAPSITAPEVFYLRPVGDKSGPHDKDPFHFSADDGKAHVGVRGSADHTLTVDVLPGAKNAVVLRKGGNCTGSPTHMTCEVRSDYDSRSDGGVSLVAAKGSKPGDTGVVRYTYADRSGKKVTARTKAVVGEPVVEVLTTKSLGGVRPGAELSRPIVVRNTGEVPVRGLGLKIGVEQLEFEEQYANCRYPSFYKGHIAVCEFPDLRIAPGQTVTIQPALRLRAPKTKLYASFNSEARALDMGSENGGAMAGGDHGDGPALRPEVTAAKKGTYAQGGGWTNIVLDTHADYSVSDVNLYGKPGTERTFKLTVRNNGPADAGYAVKLVFSPPLGMTMVKQPMSEYDDGVYEPTCENGAFVYTCDIDALKPGKTQTFTFTMRLGEPGEGTLTLQNRGPTEEGSDRDRDPYPANDKAVITVHPDR</sequence>
<evidence type="ECO:0000259" key="3">
    <source>
        <dbReference type="Pfam" id="PF01345"/>
    </source>
</evidence>
<feature type="domain" description="DUF11" evidence="3">
    <location>
        <begin position="323"/>
        <end position="439"/>
    </location>
</feature>
<name>A0ABU4FF92_9ACTN</name>
<feature type="region of interest" description="Disordered" evidence="1">
    <location>
        <begin position="403"/>
        <end position="443"/>
    </location>
</feature>
<keyword evidence="5" id="KW-1185">Reference proteome</keyword>
<evidence type="ECO:0000313" key="5">
    <source>
        <dbReference type="Proteomes" id="UP001187346"/>
    </source>
</evidence>
<proteinExistence type="predicted"/>
<accession>A0ABU4FF92</accession>
<dbReference type="Proteomes" id="UP001187346">
    <property type="component" value="Unassembled WGS sequence"/>
</dbReference>
<dbReference type="Pfam" id="PF01345">
    <property type="entry name" value="DUF11"/>
    <property type="match status" value="1"/>
</dbReference>
<dbReference type="Gene3D" id="2.60.40.10">
    <property type="entry name" value="Immunoglobulins"/>
    <property type="match status" value="1"/>
</dbReference>
<comment type="caution">
    <text evidence="4">The sequence shown here is derived from an EMBL/GenBank/DDBJ whole genome shotgun (WGS) entry which is preliminary data.</text>
</comment>
<feature type="compositionally biased region" description="Basic and acidic residues" evidence="1">
    <location>
        <begin position="417"/>
        <end position="428"/>
    </location>
</feature>
<organism evidence="4 5">
    <name type="scientific">Streptomyces prunicolor</name>
    <dbReference type="NCBI Taxonomy" id="67348"/>
    <lineage>
        <taxon>Bacteria</taxon>
        <taxon>Bacillati</taxon>
        <taxon>Actinomycetota</taxon>
        <taxon>Actinomycetes</taxon>
        <taxon>Kitasatosporales</taxon>
        <taxon>Streptomycetaceae</taxon>
        <taxon>Streptomyces</taxon>
    </lineage>
</organism>
<protein>
    <recommendedName>
        <fullName evidence="3">DUF11 domain-containing protein</fullName>
    </recommendedName>
</protein>
<dbReference type="EMBL" id="JAWMAJ010000072">
    <property type="protein sequence ID" value="MDV7218693.1"/>
    <property type="molecule type" value="Genomic_DNA"/>
</dbReference>
<reference evidence="4 5" key="1">
    <citation type="submission" date="2023-10" db="EMBL/GenBank/DDBJ databases">
        <title>Characterization of rhizosphere-enriched actinobacteria from wheat plants lab-grown on chernevaya soil.</title>
        <authorList>
            <person name="Tikhonova E.N."/>
            <person name="Konopkin A."/>
            <person name="Kravchenko I.K."/>
        </authorList>
    </citation>
    <scope>NUCLEOTIDE SEQUENCE [LARGE SCALE GENOMIC DNA]</scope>
    <source>
        <strain evidence="4 5">RR29</strain>
    </source>
</reference>
<dbReference type="PROSITE" id="PS51257">
    <property type="entry name" value="PROKAR_LIPOPROTEIN"/>
    <property type="match status" value="1"/>
</dbReference>
<dbReference type="InterPro" id="IPR013783">
    <property type="entry name" value="Ig-like_fold"/>
</dbReference>
<gene>
    <name evidence="4" type="ORF">R5A26_22345</name>
</gene>
<dbReference type="RefSeq" id="WP_317772936.1">
    <property type="nucleotide sequence ID" value="NZ_JAWMAJ010000072.1"/>
</dbReference>
<dbReference type="InterPro" id="IPR001434">
    <property type="entry name" value="OmcB-like_DUF11"/>
</dbReference>
<feature type="chain" id="PRO_5046354182" description="DUF11 domain-containing protein" evidence="2">
    <location>
        <begin position="23"/>
        <end position="443"/>
    </location>
</feature>
<feature type="signal peptide" evidence="2">
    <location>
        <begin position="1"/>
        <end position="22"/>
    </location>
</feature>
<evidence type="ECO:0000256" key="2">
    <source>
        <dbReference type="SAM" id="SignalP"/>
    </source>
</evidence>
<evidence type="ECO:0000256" key="1">
    <source>
        <dbReference type="SAM" id="MobiDB-lite"/>
    </source>
</evidence>